<feature type="compositionally biased region" description="Basic residues" evidence="6">
    <location>
        <begin position="710"/>
        <end position="721"/>
    </location>
</feature>
<comment type="caution">
    <text evidence="8">The sequence shown here is derived from an EMBL/GenBank/DDBJ whole genome shotgun (WGS) entry which is preliminary data.</text>
</comment>
<dbReference type="InterPro" id="IPR036572">
    <property type="entry name" value="Doublecortin_dom_sf"/>
</dbReference>
<evidence type="ECO:0000256" key="1">
    <source>
        <dbReference type="ARBA" id="ARBA00004316"/>
    </source>
</evidence>
<evidence type="ECO:0000256" key="5">
    <source>
        <dbReference type="ARBA" id="ARBA00023273"/>
    </source>
</evidence>
<keyword evidence="5" id="KW-0966">Cell projection</keyword>
<feature type="region of interest" description="Disordered" evidence="6">
    <location>
        <begin position="236"/>
        <end position="276"/>
    </location>
</feature>
<evidence type="ECO:0000256" key="6">
    <source>
        <dbReference type="SAM" id="MobiDB-lite"/>
    </source>
</evidence>
<feature type="domain" description="Doublecortin" evidence="7">
    <location>
        <begin position="35"/>
        <end position="117"/>
    </location>
</feature>
<feature type="region of interest" description="Disordered" evidence="6">
    <location>
        <begin position="1184"/>
        <end position="1275"/>
    </location>
</feature>
<dbReference type="InterPro" id="IPR003533">
    <property type="entry name" value="Doublecortin_dom"/>
</dbReference>
<evidence type="ECO:0000256" key="3">
    <source>
        <dbReference type="ARBA" id="ARBA00022490"/>
    </source>
</evidence>
<feature type="region of interest" description="Disordered" evidence="6">
    <location>
        <begin position="918"/>
        <end position="942"/>
    </location>
</feature>
<evidence type="ECO:0000259" key="7">
    <source>
        <dbReference type="PROSITE" id="PS50309"/>
    </source>
</evidence>
<feature type="region of interest" description="Disordered" evidence="6">
    <location>
        <begin position="2292"/>
        <end position="2321"/>
    </location>
</feature>
<evidence type="ECO:0000313" key="9">
    <source>
        <dbReference type="Proteomes" id="UP001434883"/>
    </source>
</evidence>
<dbReference type="PANTHER" id="PTHR23005:SF4">
    <property type="entry name" value="OXYGEN-REGULATED PROTEIN 1"/>
    <property type="match status" value="1"/>
</dbReference>
<feature type="region of interest" description="Disordered" evidence="6">
    <location>
        <begin position="1999"/>
        <end position="2027"/>
    </location>
</feature>
<keyword evidence="3" id="KW-0963">Cytoplasm</keyword>
<feature type="compositionally biased region" description="Low complexity" evidence="6">
    <location>
        <begin position="2099"/>
        <end position="2110"/>
    </location>
</feature>
<feature type="compositionally biased region" description="Polar residues" evidence="6">
    <location>
        <begin position="722"/>
        <end position="740"/>
    </location>
</feature>
<feature type="region of interest" description="Disordered" evidence="6">
    <location>
        <begin position="1127"/>
        <end position="1171"/>
    </location>
</feature>
<feature type="compositionally biased region" description="Basic and acidic residues" evidence="6">
    <location>
        <begin position="1563"/>
        <end position="1573"/>
    </location>
</feature>
<feature type="region of interest" description="Disordered" evidence="6">
    <location>
        <begin position="1662"/>
        <end position="1681"/>
    </location>
</feature>
<feature type="compositionally biased region" description="Basic and acidic residues" evidence="6">
    <location>
        <begin position="1932"/>
        <end position="1961"/>
    </location>
</feature>
<feature type="compositionally biased region" description="Polar residues" evidence="6">
    <location>
        <begin position="923"/>
        <end position="938"/>
    </location>
</feature>
<feature type="compositionally biased region" description="Basic and acidic residues" evidence="6">
    <location>
        <begin position="754"/>
        <end position="763"/>
    </location>
</feature>
<feature type="region of interest" description="Disordered" evidence="6">
    <location>
        <begin position="323"/>
        <end position="345"/>
    </location>
</feature>
<proteinExistence type="predicted"/>
<evidence type="ECO:0000256" key="2">
    <source>
        <dbReference type="ARBA" id="ARBA00004496"/>
    </source>
</evidence>
<feature type="compositionally biased region" description="Basic and acidic residues" evidence="6">
    <location>
        <begin position="1662"/>
        <end position="1675"/>
    </location>
</feature>
<dbReference type="CDD" id="cd17145">
    <property type="entry name" value="DCX1_RP1"/>
    <property type="match status" value="1"/>
</dbReference>
<protein>
    <recommendedName>
        <fullName evidence="7">Doublecortin domain-containing protein</fullName>
    </recommendedName>
</protein>
<dbReference type="Gene3D" id="3.10.20.230">
    <property type="entry name" value="Doublecortin domain"/>
    <property type="match status" value="2"/>
</dbReference>
<feature type="region of interest" description="Disordered" evidence="6">
    <location>
        <begin position="2136"/>
        <end position="2157"/>
    </location>
</feature>
<dbReference type="PANTHER" id="PTHR23005">
    <property type="entry name" value="RETINITIS PIGMENTOSA 1 PROTEIN"/>
    <property type="match status" value="1"/>
</dbReference>
<feature type="compositionally biased region" description="Basic and acidic residues" evidence="6">
    <location>
        <begin position="772"/>
        <end position="781"/>
    </location>
</feature>
<feature type="region of interest" description="Disordered" evidence="6">
    <location>
        <begin position="1553"/>
        <end position="1584"/>
    </location>
</feature>
<feature type="compositionally biased region" description="Polar residues" evidence="6">
    <location>
        <begin position="1212"/>
        <end position="1223"/>
    </location>
</feature>
<feature type="compositionally biased region" description="Basic residues" evidence="6">
    <location>
        <begin position="247"/>
        <end position="260"/>
    </location>
</feature>
<keyword evidence="9" id="KW-1185">Reference proteome</keyword>
<feature type="compositionally biased region" description="Acidic residues" evidence="6">
    <location>
        <begin position="1835"/>
        <end position="1849"/>
    </location>
</feature>
<feature type="compositionally biased region" description="Polar residues" evidence="6">
    <location>
        <begin position="1764"/>
        <end position="1774"/>
    </location>
</feature>
<feature type="region of interest" description="Disordered" evidence="6">
    <location>
        <begin position="1"/>
        <end position="21"/>
    </location>
</feature>
<sequence length="2392" mass="266724">MNETRLRRTLPDQSSGSGYTIDTSHHSVTNTILSKRVCFYKSGDPQFNGLRVVINNRTFKTFDALLDSLSKKVPLPFGVRNITTPRGVHGINTLDELEDGKSYICSDNRKVKPIDLALARRKLPPWYHVRPASSRRRTAKFFPGWKNIHREDPVVFRTPKKLVVFRNGNPSVRYTVLLHKKTTPSYESILGHISELMQFHVSKLHTPNGQRIDGLPGLILCSGSVVAVGREPFRPVEYSAEKPPSPTRRHTKQRAFKRQKTSVSKKMTPSFSSKSRNFSASSERYIVHQIHNSIAESSCDLPSNITNSIESDSDRILESLTETEEDTCLGKGGDEGQDGALSNDDNIEKSFRVNQDGSMTVEMKVRLTIKEEETVQWTTTLTRSIVADQLNVPCLLDSDRDQEVCLKNSQTSAASTDIIHKDRTRDENDDDPPSLGNGAFIDSCQEVDDLKDHTEGAPPRRAPTPGCKTRSKLQSSVDSFEDVTVDKYEEGKVGSYFFREETENRTTEQFYLDQKGTRPVPKPRQLGSVDANSRDFSAFKSTEIMQTESSREEVTETVLHIYEQQTCHDNFLANVGVHSMPASGATSETRQICSSNECDLWRPSLAFEPVSKWRTDSRSVTSDLHLASLKAGAKREQLQQSTKSYVKPGEKEVMKDQCVSSRPRKHVRLVMTAGKRRKKGSVKATEKRKRVKPFSSAVFIKRIYGNKAKPPNKMKKIKKRATATSNSLPKPNAKNANVQLSLKEKMSKPILSKTEAETSHPQRELTWQSKNESSHHSKDRPSQPFNPSSSVAKVYVENWLENAQSNPSSTQNKESKIAEGLTPTQTQTNIGHFSEETPKTSKTFEITSSENVITPSVKLRVQSFEHKSTPAVEKTRARPKNAKNYATNAKVENYHSLSQKDTQAKHFLNGFCSEILPPRTETNEGNQDRNMTTPTGTVSMELPPTRPELLFAEDFSASVTSSPMSSQRSDNFPVSMSPTSDKAISPDDYKMEKPTSAQNQNPLGELSRAPSIKRAPLVSNCSLESKMSLRNTTLDKYASDYDATEEGTPLSAHISTVGDDICLRRTTQQVKATSEETQQPVLELGTPSFCTSVSPLSLTSDERMSPSSVVSSETSFLGNIPIQETKMVKTPQIEKQSPKNLMKRAKLKSSPSPERKFHSKKSFESQNTSPKLSAMTGRLLDEHVISNKGLQRPETPNATPSKERKHHETKALQRTSPYSQSLDVVSPPSRHKSKKLPRNLSLDSPSESKNRKPKKTSSQRESHLTAQIEDDNSEEAKATEVISVMPESINAANQPNMKPVLEKICYSIKSIRQITQNKRPSCLEKSNSLPDFSSHVSSTFGSSSKVLLAFLAVMTLKDGLTNLNMKELNANNVSCSEALKMIDSLREIANIEDSQRLRNSLSDLQQSASIQLLQSWRGFQELGDRCKSHSATPNDSEAGLGTGAGPELDCGIGENVIDEIIDNLEIPQKLKEELVSLSEDAEGGNNIGGNMQYSRLKLLANQNYHENTKNVYTEDCVAQDDKPNIDARSIVKNITDINQPKQSEVDRIPLLSDAGKYKPTGRTTEDNGCHDWSHSVTDSKNNPQEKQIYSTSLNLQSWRGVAHDDNLDKQKQHQQANLSVKSIQERAKNNGDVCSETKPVKQELYMDYSQLTRNEKNIETELTEEAKSDPDEKTHMTSSVNKGCCEQDTEKRLEIIHQEVKPMISTSPNLSRLSVEKQPNSNYLVEMLAKGKKTTFNSGSENLQEEDPSEIKCKLLQSQMCSMGLNKSSDDSTGSSDVEEPSSEEEQPEVDYKKLQVIIEESLSGNEEEEEEPLHDLSKCAEQTKKRELEALREEPEEDEVSLEDEDQYADERKQQSSPDKGSIGLLENPDLCIKKENSNLIISERFIKDFRFNVDDDSGNDNSSFEEHVDEVQLKDEVKQISSLIEEELSSYEKDSSSEKEQVCKERKMKEGHAQNHETPPRVQLEDSNLETIERQSDVITQSVAERVTLLEQQVAEALRPKLAPKSSPIRRFSQRKSPPELVDSPSELLLCTRSAPQSSLSFSYDSSGVITTEPEGSSVRSIREMFLARSATDIQQRGLLSSNSSKLRAETSGSGGYQSQTSSDLSSSEDVLAQKSISKGLVKRAIEMLYGKKDLKPEEANERSPSEPDQRKREPTSIFSPFHAAGSKAMSELSYFNSSNALDIFSEATRCVAFHAQVGPGDSVPIDNGRWLLREKTSMRKSVSDPIGINKTFTNAFHDDGLCKDTEEKTPYSLFSTKPEVEDETKSQPGKCTYFSLPYASESEVCQDEMGAASMSSKNEDDVLDSAEETKDSSEDSKTWAERNGILPGIGAADFKMKGNKVHPLVELPPAGEVVVVQPGKGQGVVSRRIQEPDVLDLLYNFCGEHCPIL</sequence>
<dbReference type="PROSITE" id="PS50309">
    <property type="entry name" value="DC"/>
    <property type="match status" value="2"/>
</dbReference>
<dbReference type="EMBL" id="JAHRIN010016820">
    <property type="protein sequence ID" value="MEQ2196287.1"/>
    <property type="molecule type" value="Genomic_DNA"/>
</dbReference>
<name>A0ABV0QLC9_9TELE</name>
<feature type="compositionally biased region" description="Polar residues" evidence="6">
    <location>
        <begin position="822"/>
        <end position="831"/>
    </location>
</feature>
<feature type="region of interest" description="Disordered" evidence="6">
    <location>
        <begin position="1764"/>
        <end position="1870"/>
    </location>
</feature>
<feature type="compositionally biased region" description="Polar residues" evidence="6">
    <location>
        <begin position="11"/>
        <end position="21"/>
    </location>
</feature>
<feature type="region of interest" description="Disordered" evidence="6">
    <location>
        <begin position="804"/>
        <end position="838"/>
    </location>
</feature>
<feature type="region of interest" description="Disordered" evidence="6">
    <location>
        <begin position="705"/>
        <end position="788"/>
    </location>
</feature>
<feature type="region of interest" description="Disordered" evidence="6">
    <location>
        <begin position="1928"/>
        <end position="1970"/>
    </location>
</feature>
<dbReference type="SUPFAM" id="SSF89837">
    <property type="entry name" value="Doublecortin (DC)"/>
    <property type="match status" value="2"/>
</dbReference>
<evidence type="ECO:0000256" key="4">
    <source>
        <dbReference type="ARBA" id="ARBA00022737"/>
    </source>
</evidence>
<feature type="compositionally biased region" description="Polar residues" evidence="6">
    <location>
        <begin position="960"/>
        <end position="982"/>
    </location>
</feature>
<gene>
    <name evidence="8" type="ORF">XENOCAPTIV_004017</name>
</gene>
<feature type="compositionally biased region" description="Basic and acidic residues" evidence="6">
    <location>
        <begin position="1814"/>
        <end position="1834"/>
    </location>
</feature>
<dbReference type="Proteomes" id="UP001434883">
    <property type="component" value="Unassembled WGS sequence"/>
</dbReference>
<dbReference type="Pfam" id="PF03607">
    <property type="entry name" value="DCX"/>
    <property type="match status" value="2"/>
</dbReference>
<feature type="compositionally biased region" description="Basic and acidic residues" evidence="6">
    <location>
        <begin position="1"/>
        <end position="10"/>
    </location>
</feature>
<feature type="compositionally biased region" description="Polar residues" evidence="6">
    <location>
        <begin position="1574"/>
        <end position="1584"/>
    </location>
</feature>
<evidence type="ECO:0000313" key="8">
    <source>
        <dbReference type="EMBL" id="MEQ2196287.1"/>
    </source>
</evidence>
<comment type="subcellular location">
    <subcellularLocation>
        <location evidence="1">Cell projection</location>
    </subcellularLocation>
    <subcellularLocation>
        <location evidence="2">Cytoplasm</location>
    </subcellularLocation>
</comment>
<feature type="compositionally biased region" description="Basic and acidic residues" evidence="6">
    <location>
        <begin position="2310"/>
        <end position="2321"/>
    </location>
</feature>
<keyword evidence="4" id="KW-0677">Repeat</keyword>
<dbReference type="SMART" id="SM00537">
    <property type="entry name" value="DCX"/>
    <property type="match status" value="2"/>
</dbReference>
<accession>A0ABV0QLC9</accession>
<feature type="region of interest" description="Disordered" evidence="6">
    <location>
        <begin position="960"/>
        <end position="1011"/>
    </location>
</feature>
<feature type="compositionally biased region" description="Acidic residues" evidence="6">
    <location>
        <begin position="1777"/>
        <end position="1789"/>
    </location>
</feature>
<feature type="region of interest" description="Disordered" evidence="6">
    <location>
        <begin position="2081"/>
        <end position="2112"/>
    </location>
</feature>
<reference evidence="8 9" key="1">
    <citation type="submission" date="2021-06" db="EMBL/GenBank/DDBJ databases">
        <authorList>
            <person name="Palmer J.M."/>
        </authorList>
    </citation>
    <scope>NUCLEOTIDE SEQUENCE [LARGE SCALE GENOMIC DNA]</scope>
    <source>
        <strain evidence="8 9">XC_2019</strain>
        <tissue evidence="8">Muscle</tissue>
    </source>
</reference>
<feature type="compositionally biased region" description="Basic and acidic residues" evidence="6">
    <location>
        <begin position="984"/>
        <end position="993"/>
    </location>
</feature>
<feature type="region of interest" description="Disordered" evidence="6">
    <location>
        <begin position="420"/>
        <end position="473"/>
    </location>
</feature>
<organism evidence="8 9">
    <name type="scientific">Xenoophorus captivus</name>
    <dbReference type="NCBI Taxonomy" id="1517983"/>
    <lineage>
        <taxon>Eukaryota</taxon>
        <taxon>Metazoa</taxon>
        <taxon>Chordata</taxon>
        <taxon>Craniata</taxon>
        <taxon>Vertebrata</taxon>
        <taxon>Euteleostomi</taxon>
        <taxon>Actinopterygii</taxon>
        <taxon>Neopterygii</taxon>
        <taxon>Teleostei</taxon>
        <taxon>Neoteleostei</taxon>
        <taxon>Acanthomorphata</taxon>
        <taxon>Ovalentaria</taxon>
        <taxon>Atherinomorphae</taxon>
        <taxon>Cyprinodontiformes</taxon>
        <taxon>Goodeidae</taxon>
        <taxon>Xenoophorus</taxon>
    </lineage>
</organism>
<feature type="domain" description="Doublecortin" evidence="7">
    <location>
        <begin position="160"/>
        <end position="239"/>
    </location>
</feature>